<evidence type="ECO:0000313" key="15">
    <source>
        <dbReference type="EMBL" id="SCZ81988.1"/>
    </source>
</evidence>
<evidence type="ECO:0000256" key="9">
    <source>
        <dbReference type="ARBA" id="ARBA00022929"/>
    </source>
</evidence>
<keyword evidence="7" id="KW-0673">Quorum sensing</keyword>
<comment type="catalytic activity">
    <reaction evidence="1">
        <text>S-(5-deoxy-D-ribos-5-yl)-L-homocysteine = (S)-4,5-dihydroxypentane-2,3-dione + L-homocysteine</text>
        <dbReference type="Rhea" id="RHEA:17753"/>
        <dbReference type="ChEBI" id="CHEBI:29484"/>
        <dbReference type="ChEBI" id="CHEBI:58195"/>
        <dbReference type="ChEBI" id="CHEBI:58199"/>
        <dbReference type="EC" id="4.4.1.21"/>
    </reaction>
</comment>
<evidence type="ECO:0000256" key="5">
    <source>
        <dbReference type="ARBA" id="ARBA00012240"/>
    </source>
</evidence>
<evidence type="ECO:0000256" key="13">
    <source>
        <dbReference type="ARBA" id="ARBA00030600"/>
    </source>
</evidence>
<keyword evidence="10" id="KW-0408">Iron</keyword>
<comment type="function">
    <text evidence="12">Involved in the synthesis of autoinducer 2 (AI-2) which is secreted by bacteria and is used to communicate both the cell density and the metabolic potential of the environment. The regulation of gene expression in response to changes in cell density is called quorum sensing. Catalyzes the transformation of S-ribosylhomocysteine (RHC) to homocysteine (HC) and 4,5-dihydroxy-2,3-pentadione (DPD).</text>
</comment>
<comment type="cofactor">
    <cofactor evidence="2">
        <name>Fe cation</name>
        <dbReference type="ChEBI" id="CHEBI:24875"/>
    </cofactor>
</comment>
<evidence type="ECO:0000313" key="16">
    <source>
        <dbReference type="Proteomes" id="UP000199208"/>
    </source>
</evidence>
<name>A0A1G5S6Z8_9FIRM</name>
<dbReference type="InterPro" id="IPR003815">
    <property type="entry name" value="S-ribosylhomocysteinase"/>
</dbReference>
<dbReference type="PRINTS" id="PR01487">
    <property type="entry name" value="LUXSPROTEIN"/>
</dbReference>
<evidence type="ECO:0000256" key="11">
    <source>
        <dbReference type="ARBA" id="ARBA00023239"/>
    </source>
</evidence>
<reference evidence="15 16" key="1">
    <citation type="submission" date="2016-10" db="EMBL/GenBank/DDBJ databases">
        <authorList>
            <person name="de Groot N.N."/>
        </authorList>
    </citation>
    <scope>NUCLEOTIDE SEQUENCE [LARGE SCALE GENOMIC DNA]</scope>
    <source>
        <strain evidence="15 16">DSM 2784</strain>
    </source>
</reference>
<dbReference type="SUPFAM" id="SSF63411">
    <property type="entry name" value="LuxS/MPP-like metallohydrolase"/>
    <property type="match status" value="1"/>
</dbReference>
<evidence type="ECO:0000256" key="7">
    <source>
        <dbReference type="ARBA" id="ARBA00022654"/>
    </source>
</evidence>
<keyword evidence="8" id="KW-0479">Metal-binding</keyword>
<comment type="similarity">
    <text evidence="3">Belongs to the LuxS family.</text>
</comment>
<evidence type="ECO:0000256" key="8">
    <source>
        <dbReference type="ARBA" id="ARBA00022723"/>
    </source>
</evidence>
<keyword evidence="11 15" id="KW-0456">Lyase</keyword>
<dbReference type="RefSeq" id="WP_092593341.1">
    <property type="nucleotide sequence ID" value="NZ_FMWL01000029.1"/>
</dbReference>
<dbReference type="GO" id="GO:0005506">
    <property type="term" value="F:iron ion binding"/>
    <property type="evidence" value="ECO:0007669"/>
    <property type="project" value="InterPro"/>
</dbReference>
<dbReference type="STRING" id="1120920.SAMN03080599_03242"/>
<evidence type="ECO:0000256" key="14">
    <source>
        <dbReference type="ARBA" id="ARBA00031777"/>
    </source>
</evidence>
<gene>
    <name evidence="15" type="ORF">SAMN03080599_03242</name>
</gene>
<evidence type="ECO:0000256" key="3">
    <source>
        <dbReference type="ARBA" id="ARBA00007311"/>
    </source>
</evidence>
<dbReference type="InterPro" id="IPR037005">
    <property type="entry name" value="LuxS_sf"/>
</dbReference>
<dbReference type="GO" id="GO:0043768">
    <property type="term" value="F:S-ribosylhomocysteine lyase activity"/>
    <property type="evidence" value="ECO:0007669"/>
    <property type="project" value="UniProtKB-EC"/>
</dbReference>
<proteinExistence type="inferred from homology"/>
<dbReference type="Gene3D" id="3.30.1360.80">
    <property type="entry name" value="S-ribosylhomocysteinase (LuxS)"/>
    <property type="match status" value="1"/>
</dbReference>
<sequence length="157" mass="17644">MKKIESFTVDHLRLKLGVYVSRVDHIGTETVTTFDLRMKLPNKERLDNGAIHTLEHLIATYVRNDEEFASRILYFGPMGCLTGMYLLVHGAYTSEEILPLIRRAFTFAAAYEGDIPGVSAIECGNYELHNLEGARKEAAAYLEVLNHAGPENLNYPV</sequence>
<dbReference type="OrthoDB" id="9788129at2"/>
<dbReference type="Pfam" id="PF02664">
    <property type="entry name" value="LuxS"/>
    <property type="match status" value="1"/>
</dbReference>
<evidence type="ECO:0000256" key="2">
    <source>
        <dbReference type="ARBA" id="ARBA00001962"/>
    </source>
</evidence>
<accession>A0A1G5S6Z8</accession>
<dbReference type="EMBL" id="FMWL01000029">
    <property type="protein sequence ID" value="SCZ81988.1"/>
    <property type="molecule type" value="Genomic_DNA"/>
</dbReference>
<dbReference type="PANTHER" id="PTHR35799:SF1">
    <property type="entry name" value="S-RIBOSYLHOMOCYSTEINE LYASE"/>
    <property type="match status" value="1"/>
</dbReference>
<evidence type="ECO:0000256" key="10">
    <source>
        <dbReference type="ARBA" id="ARBA00023004"/>
    </source>
</evidence>
<dbReference type="InterPro" id="IPR011249">
    <property type="entry name" value="Metalloenz_LuxS/M16"/>
</dbReference>
<dbReference type="GO" id="GO:0009372">
    <property type="term" value="P:quorum sensing"/>
    <property type="evidence" value="ECO:0007669"/>
    <property type="project" value="UniProtKB-KW"/>
</dbReference>
<evidence type="ECO:0000256" key="12">
    <source>
        <dbReference type="ARBA" id="ARBA00024654"/>
    </source>
</evidence>
<evidence type="ECO:0000256" key="6">
    <source>
        <dbReference type="ARBA" id="ARBA00015130"/>
    </source>
</evidence>
<organism evidence="15 16">
    <name type="scientific">Acidaminobacter hydrogenoformans DSM 2784</name>
    <dbReference type="NCBI Taxonomy" id="1120920"/>
    <lineage>
        <taxon>Bacteria</taxon>
        <taxon>Bacillati</taxon>
        <taxon>Bacillota</taxon>
        <taxon>Clostridia</taxon>
        <taxon>Peptostreptococcales</taxon>
        <taxon>Acidaminobacteraceae</taxon>
        <taxon>Acidaminobacter</taxon>
    </lineage>
</organism>
<dbReference type="NCBIfam" id="NF002604">
    <property type="entry name" value="PRK02260.1-4"/>
    <property type="match status" value="1"/>
</dbReference>
<dbReference type="EC" id="4.4.1.21" evidence="5"/>
<evidence type="ECO:0000256" key="4">
    <source>
        <dbReference type="ARBA" id="ARBA00011738"/>
    </source>
</evidence>
<keyword evidence="16" id="KW-1185">Reference proteome</keyword>
<protein>
    <recommendedName>
        <fullName evidence="6">S-ribosylhomocysteine lyase</fullName>
        <ecNumber evidence="5">4.4.1.21</ecNumber>
    </recommendedName>
    <alternativeName>
        <fullName evidence="13">AI-2 synthesis protein</fullName>
    </alternativeName>
    <alternativeName>
        <fullName evidence="14">Autoinducer-2 production protein LuxS</fullName>
    </alternativeName>
</protein>
<keyword evidence="9" id="KW-0071">Autoinducer synthesis</keyword>
<dbReference type="Proteomes" id="UP000199208">
    <property type="component" value="Unassembled WGS sequence"/>
</dbReference>
<dbReference type="AlphaFoldDB" id="A0A1G5S6Z8"/>
<comment type="subunit">
    <text evidence="4">Homodimer.</text>
</comment>
<evidence type="ECO:0000256" key="1">
    <source>
        <dbReference type="ARBA" id="ARBA00000297"/>
    </source>
</evidence>
<dbReference type="PANTHER" id="PTHR35799">
    <property type="entry name" value="S-RIBOSYLHOMOCYSTEINE LYASE"/>
    <property type="match status" value="1"/>
</dbReference>